<accession>A0A0P7WJK0</accession>
<name>A0A0P7WJK0_SCLFO</name>
<sequence>METTAPRAILITVLWSTTFCMALEHIFITQEMTWSDAQKFCRDHFTDLLTVMNEDEMKQLLQEQGDNVTGWIGLTRDSKNFLNWLWSDNEISDFRDWGPSEPSNEAGYDCVEIEEGKWNDISCNVKLPFFCSQVMRNFIVVEETMTWEEALVYCRTNYKDLVSILSLKELMVVQYKIGLAQGNYWWTGLRYLGNSWMWVNGDPLGANTVLLSQCPLAPFQCWALNKNFLGQGRSCEEQLGFICLSW</sequence>
<dbReference type="Pfam" id="PF00059">
    <property type="entry name" value="Lectin_C"/>
    <property type="match status" value="2"/>
</dbReference>
<feature type="domain" description="C-type lectin" evidence="2">
    <location>
        <begin position="138"/>
        <end position="244"/>
    </location>
</feature>
<evidence type="ECO:0000313" key="4">
    <source>
        <dbReference type="Proteomes" id="UP000034805"/>
    </source>
</evidence>
<comment type="caution">
    <text evidence="3">The sequence shown here is derived from an EMBL/GenBank/DDBJ whole genome shotgun (WGS) entry which is preliminary data.</text>
</comment>
<keyword evidence="1" id="KW-0732">Signal</keyword>
<protein>
    <recommendedName>
        <fullName evidence="2">C-type lectin domain-containing protein</fullName>
    </recommendedName>
</protein>
<gene>
    <name evidence="3" type="ORF">Z043_120496</name>
</gene>
<dbReference type="SMART" id="SM00034">
    <property type="entry name" value="CLECT"/>
    <property type="match status" value="2"/>
</dbReference>
<evidence type="ECO:0000259" key="2">
    <source>
        <dbReference type="PROSITE" id="PS50041"/>
    </source>
</evidence>
<proteinExistence type="predicted"/>
<feature type="signal peptide" evidence="1">
    <location>
        <begin position="1"/>
        <end position="22"/>
    </location>
</feature>
<organism evidence="3 4">
    <name type="scientific">Scleropages formosus</name>
    <name type="common">Asian bonytongue</name>
    <name type="synonym">Osteoglossum formosum</name>
    <dbReference type="NCBI Taxonomy" id="113540"/>
    <lineage>
        <taxon>Eukaryota</taxon>
        <taxon>Metazoa</taxon>
        <taxon>Chordata</taxon>
        <taxon>Craniata</taxon>
        <taxon>Vertebrata</taxon>
        <taxon>Euteleostomi</taxon>
        <taxon>Actinopterygii</taxon>
        <taxon>Neopterygii</taxon>
        <taxon>Teleostei</taxon>
        <taxon>Osteoglossocephala</taxon>
        <taxon>Osteoglossomorpha</taxon>
        <taxon>Osteoglossiformes</taxon>
        <taxon>Osteoglossidae</taxon>
        <taxon>Scleropages</taxon>
    </lineage>
</organism>
<feature type="domain" description="C-type lectin" evidence="2">
    <location>
        <begin position="25"/>
        <end position="132"/>
    </location>
</feature>
<evidence type="ECO:0000313" key="3">
    <source>
        <dbReference type="EMBL" id="KPP61407.1"/>
    </source>
</evidence>
<dbReference type="InterPro" id="IPR016186">
    <property type="entry name" value="C-type_lectin-like/link_sf"/>
</dbReference>
<feature type="chain" id="PRO_5006144563" description="C-type lectin domain-containing protein" evidence="1">
    <location>
        <begin position="23"/>
        <end position="246"/>
    </location>
</feature>
<dbReference type="InterPro" id="IPR001304">
    <property type="entry name" value="C-type_lectin-like"/>
</dbReference>
<dbReference type="SUPFAM" id="SSF56436">
    <property type="entry name" value="C-type lectin-like"/>
    <property type="match status" value="2"/>
</dbReference>
<dbReference type="EMBL" id="JARO02009639">
    <property type="protein sequence ID" value="KPP61407.1"/>
    <property type="molecule type" value="Genomic_DNA"/>
</dbReference>
<dbReference type="PANTHER" id="PTHR45784">
    <property type="entry name" value="C-TYPE LECTIN DOMAIN FAMILY 20 MEMBER A-RELATED"/>
    <property type="match status" value="1"/>
</dbReference>
<reference evidence="3 4" key="1">
    <citation type="submission" date="2015-08" db="EMBL/GenBank/DDBJ databases">
        <title>The genome of the Asian arowana (Scleropages formosus).</title>
        <authorList>
            <person name="Tan M.H."/>
            <person name="Gan H.M."/>
            <person name="Croft L.J."/>
            <person name="Austin C.M."/>
        </authorList>
    </citation>
    <scope>NUCLEOTIDE SEQUENCE [LARGE SCALE GENOMIC DNA]</scope>
    <source>
        <strain evidence="3">Aro1</strain>
    </source>
</reference>
<dbReference type="PANTHER" id="PTHR45784:SF8">
    <property type="entry name" value="C-TYPE MANNOSE RECEPTOR 2-RELATED"/>
    <property type="match status" value="1"/>
</dbReference>
<evidence type="ECO:0000256" key="1">
    <source>
        <dbReference type="SAM" id="SignalP"/>
    </source>
</evidence>
<dbReference type="CDD" id="cd00037">
    <property type="entry name" value="CLECT"/>
    <property type="match status" value="1"/>
</dbReference>
<dbReference type="PROSITE" id="PS50041">
    <property type="entry name" value="C_TYPE_LECTIN_2"/>
    <property type="match status" value="2"/>
</dbReference>
<dbReference type="InterPro" id="IPR016187">
    <property type="entry name" value="CTDL_fold"/>
</dbReference>
<dbReference type="AlphaFoldDB" id="A0A0P7WJK0"/>
<dbReference type="Gene3D" id="3.10.100.10">
    <property type="entry name" value="Mannose-Binding Protein A, subunit A"/>
    <property type="match status" value="2"/>
</dbReference>
<dbReference type="Proteomes" id="UP000034805">
    <property type="component" value="Unassembled WGS sequence"/>
</dbReference>